<sequence>MTAVGISYKETWVINWSPYSANFAITFFFFWL</sequence>
<keyword evidence="1" id="KW-0812">Transmembrane</keyword>
<reference evidence="2" key="2">
    <citation type="journal article" date="2015" name="Fish Shellfish Immunol.">
        <title>Early steps in the European eel (Anguilla anguilla)-Vibrio vulnificus interaction in the gills: Role of the RtxA13 toxin.</title>
        <authorList>
            <person name="Callol A."/>
            <person name="Pajuelo D."/>
            <person name="Ebbesson L."/>
            <person name="Teles M."/>
            <person name="MacKenzie S."/>
            <person name="Amaro C."/>
        </authorList>
    </citation>
    <scope>NUCLEOTIDE SEQUENCE</scope>
</reference>
<evidence type="ECO:0000256" key="1">
    <source>
        <dbReference type="SAM" id="Phobius"/>
    </source>
</evidence>
<protein>
    <submittedName>
        <fullName evidence="2">Uncharacterized protein</fullName>
    </submittedName>
</protein>
<feature type="transmembrane region" description="Helical" evidence="1">
    <location>
        <begin position="12"/>
        <end position="31"/>
    </location>
</feature>
<dbReference type="EMBL" id="GBXM01086848">
    <property type="protein sequence ID" value="JAH21729.1"/>
    <property type="molecule type" value="Transcribed_RNA"/>
</dbReference>
<proteinExistence type="predicted"/>
<keyword evidence="1" id="KW-0472">Membrane</keyword>
<evidence type="ECO:0000313" key="2">
    <source>
        <dbReference type="EMBL" id="JAH21729.1"/>
    </source>
</evidence>
<dbReference type="AlphaFoldDB" id="A0A0E9QY14"/>
<organism evidence="2">
    <name type="scientific">Anguilla anguilla</name>
    <name type="common">European freshwater eel</name>
    <name type="synonym">Muraena anguilla</name>
    <dbReference type="NCBI Taxonomy" id="7936"/>
    <lineage>
        <taxon>Eukaryota</taxon>
        <taxon>Metazoa</taxon>
        <taxon>Chordata</taxon>
        <taxon>Craniata</taxon>
        <taxon>Vertebrata</taxon>
        <taxon>Euteleostomi</taxon>
        <taxon>Actinopterygii</taxon>
        <taxon>Neopterygii</taxon>
        <taxon>Teleostei</taxon>
        <taxon>Anguilliformes</taxon>
        <taxon>Anguillidae</taxon>
        <taxon>Anguilla</taxon>
    </lineage>
</organism>
<name>A0A0E9QY14_ANGAN</name>
<keyword evidence="1" id="KW-1133">Transmembrane helix</keyword>
<reference evidence="2" key="1">
    <citation type="submission" date="2014-11" db="EMBL/GenBank/DDBJ databases">
        <authorList>
            <person name="Amaro Gonzalez C."/>
        </authorList>
    </citation>
    <scope>NUCLEOTIDE SEQUENCE</scope>
</reference>
<accession>A0A0E9QY14</accession>